<dbReference type="OrthoDB" id="2416480at2759"/>
<protein>
    <recommendedName>
        <fullName evidence="1">Bacterial shufflon protein N-terminal domain-containing protein</fullName>
    </recommendedName>
</protein>
<evidence type="ECO:0000259" key="1">
    <source>
        <dbReference type="Pfam" id="PF04917"/>
    </source>
</evidence>
<dbReference type="Proteomes" id="UP000827284">
    <property type="component" value="Unassembled WGS sequence"/>
</dbReference>
<dbReference type="InterPro" id="IPR007001">
    <property type="entry name" value="Shufflon_N"/>
</dbReference>
<sequence length="235" mass="25901">MLYKDMAKLMAHLQDPATIKKHGLGACAMFQAFAATGFTLWTRNEELTGLQGKDISSMMRTDTDQRYFTTTLKFRKTNQADEKKRLSMTPPDENIPVAANINGNTVIGGTLQSNSRLTTGEFVLIHGVAEIGQDCSPNGLVGRDTNGLLLSCKSGTWASVGEPPLRYSGNNPQCPQDKAPIAKFWTQPDARTDYGLHCILPTGWGGNMNPSCEACFDFERCHILYSQQWNAILCM</sequence>
<reference evidence="2" key="1">
    <citation type="submission" date="2021-11" db="EMBL/GenBank/DDBJ databases">
        <authorList>
            <person name="Herlambang A."/>
            <person name="Guo Y."/>
            <person name="Takashima Y."/>
            <person name="Nishizawa T."/>
        </authorList>
    </citation>
    <scope>NUCLEOTIDE SEQUENCE</scope>
    <source>
        <strain evidence="2">E1425</strain>
    </source>
</reference>
<reference evidence="2" key="2">
    <citation type="journal article" date="2022" name="Microbiol. Resour. Announc.">
        <title>Whole-Genome Sequence of Entomortierella parvispora E1425, a Mucoromycotan Fungus Associated with Burkholderiaceae-Related Endosymbiotic Bacteria.</title>
        <authorList>
            <person name="Herlambang A."/>
            <person name="Guo Y."/>
            <person name="Takashima Y."/>
            <person name="Narisawa K."/>
            <person name="Ohta H."/>
            <person name="Nishizawa T."/>
        </authorList>
    </citation>
    <scope>NUCLEOTIDE SEQUENCE</scope>
    <source>
        <strain evidence="2">E1425</strain>
    </source>
</reference>
<comment type="caution">
    <text evidence="2">The sequence shown here is derived from an EMBL/GenBank/DDBJ whole genome shotgun (WGS) entry which is preliminary data.</text>
</comment>
<accession>A0A9P3LV08</accession>
<feature type="domain" description="Bacterial shufflon protein N-terminal" evidence="1">
    <location>
        <begin position="103"/>
        <end position="155"/>
    </location>
</feature>
<proteinExistence type="predicted"/>
<dbReference type="EMBL" id="BQFW01000006">
    <property type="protein sequence ID" value="GJJ71696.1"/>
    <property type="molecule type" value="Genomic_DNA"/>
</dbReference>
<name>A0A9P3LV08_9FUNG</name>
<evidence type="ECO:0000313" key="2">
    <source>
        <dbReference type="EMBL" id="GJJ71696.1"/>
    </source>
</evidence>
<evidence type="ECO:0000313" key="3">
    <source>
        <dbReference type="Proteomes" id="UP000827284"/>
    </source>
</evidence>
<dbReference type="AlphaFoldDB" id="A0A9P3LV08"/>
<organism evidence="2 3">
    <name type="scientific">Entomortierella parvispora</name>
    <dbReference type="NCBI Taxonomy" id="205924"/>
    <lineage>
        <taxon>Eukaryota</taxon>
        <taxon>Fungi</taxon>
        <taxon>Fungi incertae sedis</taxon>
        <taxon>Mucoromycota</taxon>
        <taxon>Mortierellomycotina</taxon>
        <taxon>Mortierellomycetes</taxon>
        <taxon>Mortierellales</taxon>
        <taxon>Mortierellaceae</taxon>
        <taxon>Entomortierella</taxon>
    </lineage>
</organism>
<gene>
    <name evidence="2" type="ORF">EMPS_04053</name>
</gene>
<dbReference type="Pfam" id="PF04917">
    <property type="entry name" value="Shufflon_N"/>
    <property type="match status" value="1"/>
</dbReference>
<keyword evidence="3" id="KW-1185">Reference proteome</keyword>